<feature type="transmembrane region" description="Helical" evidence="6">
    <location>
        <begin position="736"/>
        <end position="760"/>
    </location>
</feature>
<keyword evidence="10" id="KW-1185">Reference proteome</keyword>
<feature type="domain" description="ABC3 transporter permease C-terminal" evidence="7">
    <location>
        <begin position="739"/>
        <end position="844"/>
    </location>
</feature>
<sequence>MEPYSQKGLPRLALLLISRLCKHDLQEEILGNLEESFHNHGSKARLWRECLLYLRPSCLKNIHLSSQHPMFIFNPLLTIRNLRKQGMNTVINIAGFTIGLLCVFFLYFYVSSELKYDTFHKDYHEIYRVLRTAEMNGSPFKIGVTSGPYARALETDFEGKIHTCRASLETSLVKYKDKQFFEEHILFADVDFFTFFSYPLATGNPESVLSQANNVVFSKALARKYFGDEDPIGQIIETEGEQFIVTGVMDKIPSKSHLEFDMVLPFAFLDKYEWTSNWWNNGLITYAKFTSPKDRQYVEGQLQWFMEKYMGDDFDQTKSRIGLVLEPLSETYFASDVRYDLARHGDLTSVYILAMVAVAILFIACFNYVNMSVALSFKRAREVGIRKIMGGRKGRLIVQFLGESLMVILVAVLLAGGLSQLFLPLFNSLFGLEVTYNWSDPNIMLFIGALVALVVLSSGVYPAILLSSFKPLRVMKGEMIKGTKGVFIRKGLVVTQFVIAIFLIAVTFLVTIQIQYMKNKELGFDQESIITIDINNGDIRKQIDTFKERLLANPAIESVTAVSGEPGGFHDGASLQFSGIEEQLKIRTLFADYDFLETLNVQLVEGRDFDRSFGSDMNGSVLINEKALEELGMSAEEVLGQTVKMPLWDDYNRKVVGIVEDYHFQSLKSPIEPLCIVLGGRPRKVVVRVQAGSLNQGLEHMNNTWEELIDGFPMNYSFLDESLSRLYENEQKQHHVFTTFSVISLFLATLGIFGLVTYSAQRRQKEFGIRKVLGASVGEILSLISKEFTILILLAFMVSIPLAWLFVTNWLEAFSYRIALQDYWYVFAASGIVSLVVALLTIGFRSLGVALSNPSESIRCE</sequence>
<evidence type="ECO:0000256" key="1">
    <source>
        <dbReference type="ARBA" id="ARBA00004651"/>
    </source>
</evidence>
<feature type="transmembrane region" description="Helical" evidence="6">
    <location>
        <begin position="396"/>
        <end position="423"/>
    </location>
</feature>
<dbReference type="InterPro" id="IPR025857">
    <property type="entry name" value="MacB_PCD"/>
</dbReference>
<evidence type="ECO:0000256" key="3">
    <source>
        <dbReference type="ARBA" id="ARBA00022692"/>
    </source>
</evidence>
<accession>A0ABW7N4K0</accession>
<evidence type="ECO:0000256" key="5">
    <source>
        <dbReference type="ARBA" id="ARBA00023136"/>
    </source>
</evidence>
<keyword evidence="3 6" id="KW-0812">Transmembrane</keyword>
<dbReference type="Pfam" id="PF12704">
    <property type="entry name" value="MacB_PCD"/>
    <property type="match status" value="2"/>
</dbReference>
<protein>
    <submittedName>
        <fullName evidence="9">ABC transporter permease</fullName>
    </submittedName>
</protein>
<gene>
    <name evidence="9" type="ORF">ACHKAR_02590</name>
</gene>
<evidence type="ECO:0000256" key="6">
    <source>
        <dbReference type="SAM" id="Phobius"/>
    </source>
</evidence>
<dbReference type="PANTHER" id="PTHR30572">
    <property type="entry name" value="MEMBRANE COMPONENT OF TRANSPORTER-RELATED"/>
    <property type="match status" value="1"/>
</dbReference>
<dbReference type="RefSeq" id="WP_395416048.1">
    <property type="nucleotide sequence ID" value="NZ_JBIPKE010000011.1"/>
</dbReference>
<keyword evidence="2" id="KW-1003">Cell membrane</keyword>
<feature type="transmembrane region" description="Helical" evidence="6">
    <location>
        <begin position="350"/>
        <end position="375"/>
    </location>
</feature>
<dbReference type="Pfam" id="PF02687">
    <property type="entry name" value="FtsX"/>
    <property type="match status" value="2"/>
</dbReference>
<feature type="transmembrane region" description="Helical" evidence="6">
    <location>
        <begin position="90"/>
        <end position="110"/>
    </location>
</feature>
<comment type="subcellular location">
    <subcellularLocation>
        <location evidence="1">Cell membrane</location>
        <topology evidence="1">Multi-pass membrane protein</topology>
    </subcellularLocation>
</comment>
<keyword evidence="4 6" id="KW-1133">Transmembrane helix</keyword>
<evidence type="ECO:0000256" key="4">
    <source>
        <dbReference type="ARBA" id="ARBA00022989"/>
    </source>
</evidence>
<keyword evidence="5 6" id="KW-0472">Membrane</keyword>
<evidence type="ECO:0000313" key="10">
    <source>
        <dbReference type="Proteomes" id="UP001610063"/>
    </source>
</evidence>
<name>A0ABW7N4K0_9BACT</name>
<feature type="domain" description="MacB-like periplasmic core" evidence="8">
    <location>
        <begin position="498"/>
        <end position="662"/>
    </location>
</feature>
<evidence type="ECO:0000259" key="8">
    <source>
        <dbReference type="Pfam" id="PF12704"/>
    </source>
</evidence>
<feature type="domain" description="ABC3 transporter permease C-terminal" evidence="7">
    <location>
        <begin position="355"/>
        <end position="469"/>
    </location>
</feature>
<feature type="domain" description="MacB-like periplasmic core" evidence="8">
    <location>
        <begin position="89"/>
        <end position="302"/>
    </location>
</feature>
<feature type="transmembrane region" description="Helical" evidence="6">
    <location>
        <begin position="823"/>
        <end position="844"/>
    </location>
</feature>
<feature type="transmembrane region" description="Helical" evidence="6">
    <location>
        <begin position="487"/>
        <end position="510"/>
    </location>
</feature>
<evidence type="ECO:0000313" key="9">
    <source>
        <dbReference type="EMBL" id="MFH6982305.1"/>
    </source>
</evidence>
<feature type="transmembrane region" description="Helical" evidence="6">
    <location>
        <begin position="443"/>
        <end position="466"/>
    </location>
</feature>
<evidence type="ECO:0000256" key="2">
    <source>
        <dbReference type="ARBA" id="ARBA00022475"/>
    </source>
</evidence>
<organism evidence="9 10">
    <name type="scientific">Marinoscillum luteum</name>
    <dbReference type="NCBI Taxonomy" id="861051"/>
    <lineage>
        <taxon>Bacteria</taxon>
        <taxon>Pseudomonadati</taxon>
        <taxon>Bacteroidota</taxon>
        <taxon>Cytophagia</taxon>
        <taxon>Cytophagales</taxon>
        <taxon>Reichenbachiellaceae</taxon>
        <taxon>Marinoscillum</taxon>
    </lineage>
</organism>
<proteinExistence type="predicted"/>
<dbReference type="EMBL" id="JBIPKE010000011">
    <property type="protein sequence ID" value="MFH6982305.1"/>
    <property type="molecule type" value="Genomic_DNA"/>
</dbReference>
<dbReference type="PANTHER" id="PTHR30572:SF18">
    <property type="entry name" value="ABC-TYPE MACROLIDE FAMILY EXPORT SYSTEM PERMEASE COMPONENT 2"/>
    <property type="match status" value="1"/>
</dbReference>
<comment type="caution">
    <text evidence="9">The sequence shown here is derived from an EMBL/GenBank/DDBJ whole genome shotgun (WGS) entry which is preliminary data.</text>
</comment>
<reference evidence="9 10" key="1">
    <citation type="journal article" date="2013" name="Int. J. Syst. Evol. Microbiol.">
        <title>Marinoscillum luteum sp. nov., isolated from marine sediment.</title>
        <authorList>
            <person name="Cha I.T."/>
            <person name="Park S.J."/>
            <person name="Kim S.J."/>
            <person name="Kim J.G."/>
            <person name="Jung M.Y."/>
            <person name="Shin K.S."/>
            <person name="Kwon K.K."/>
            <person name="Yang S.H."/>
            <person name="Seo Y.S."/>
            <person name="Rhee S.K."/>
        </authorList>
    </citation>
    <scope>NUCLEOTIDE SEQUENCE [LARGE SCALE GENOMIC DNA]</scope>
    <source>
        <strain evidence="9 10">KCTC 23939</strain>
    </source>
</reference>
<dbReference type="InterPro" id="IPR003838">
    <property type="entry name" value="ABC3_permease_C"/>
</dbReference>
<dbReference type="InterPro" id="IPR050250">
    <property type="entry name" value="Macrolide_Exporter_MacB"/>
</dbReference>
<feature type="transmembrane region" description="Helical" evidence="6">
    <location>
        <begin position="788"/>
        <end position="811"/>
    </location>
</feature>
<dbReference type="Proteomes" id="UP001610063">
    <property type="component" value="Unassembled WGS sequence"/>
</dbReference>
<evidence type="ECO:0000259" key="7">
    <source>
        <dbReference type="Pfam" id="PF02687"/>
    </source>
</evidence>